<keyword evidence="2" id="KW-1185">Reference proteome</keyword>
<protein>
    <submittedName>
        <fullName evidence="1">Uncharacterized protein</fullName>
    </submittedName>
</protein>
<dbReference type="AlphaFoldDB" id="A0A1C4WYC3"/>
<name>A0A1C4WYC3_9ACTN</name>
<dbReference type="RefSeq" id="WP_197701113.1">
    <property type="nucleotide sequence ID" value="NZ_LT607412.1"/>
</dbReference>
<proteinExistence type="predicted"/>
<evidence type="ECO:0000313" key="1">
    <source>
        <dbReference type="EMBL" id="SCF01178.1"/>
    </source>
</evidence>
<dbReference type="Proteomes" id="UP000198243">
    <property type="component" value="Chromosome I"/>
</dbReference>
<organism evidence="1 2">
    <name type="scientific">Micromonospora coriariae</name>
    <dbReference type="NCBI Taxonomy" id="285665"/>
    <lineage>
        <taxon>Bacteria</taxon>
        <taxon>Bacillati</taxon>
        <taxon>Actinomycetota</taxon>
        <taxon>Actinomycetes</taxon>
        <taxon>Micromonosporales</taxon>
        <taxon>Micromonosporaceae</taxon>
        <taxon>Micromonospora</taxon>
    </lineage>
</organism>
<gene>
    <name evidence="1" type="ORF">GA0070607_4385</name>
</gene>
<sequence length="54" mass="5533">MTERFRAELAGCGVPVVELAGPHAERLVRAVAACDALLAAGWPLGDPLVAPGTH</sequence>
<accession>A0A1C4WYC3</accession>
<evidence type="ECO:0000313" key="2">
    <source>
        <dbReference type="Proteomes" id="UP000198243"/>
    </source>
</evidence>
<reference evidence="2" key="1">
    <citation type="submission" date="2016-06" db="EMBL/GenBank/DDBJ databases">
        <authorList>
            <person name="Varghese N."/>
            <person name="Submissions Spin"/>
        </authorList>
    </citation>
    <scope>NUCLEOTIDE SEQUENCE [LARGE SCALE GENOMIC DNA]</scope>
    <source>
        <strain evidence="2">DSM 44875</strain>
    </source>
</reference>
<dbReference type="EMBL" id="LT607412">
    <property type="protein sequence ID" value="SCF01178.1"/>
    <property type="molecule type" value="Genomic_DNA"/>
</dbReference>